<dbReference type="EC" id="2.1.1.-" evidence="2"/>
<keyword evidence="2" id="KW-0325">Glycoprotein</keyword>
<dbReference type="AlphaFoldDB" id="A0A843VHI3"/>
<keyword evidence="2" id="KW-0812">Transmembrane</keyword>
<protein>
    <recommendedName>
        <fullName evidence="2">Methyltransferase</fullName>
        <ecNumber evidence="2">2.1.1.-</ecNumber>
    </recommendedName>
</protein>
<dbReference type="PANTHER" id="PTHR10108">
    <property type="entry name" value="SAM-DEPENDENT METHYLTRANSFERASE"/>
    <property type="match status" value="1"/>
</dbReference>
<dbReference type="Proteomes" id="UP000652761">
    <property type="component" value="Unassembled WGS sequence"/>
</dbReference>
<evidence type="ECO:0000256" key="1">
    <source>
        <dbReference type="ARBA" id="ARBA00022603"/>
    </source>
</evidence>
<evidence type="ECO:0000256" key="2">
    <source>
        <dbReference type="RuleBase" id="RU366043"/>
    </source>
</evidence>
<comment type="caution">
    <text evidence="3">The sequence shown here is derived from an EMBL/GenBank/DDBJ whole genome shotgun (WGS) entry which is preliminary data.</text>
</comment>
<dbReference type="Pfam" id="PF03141">
    <property type="entry name" value="Methyltransf_29"/>
    <property type="match status" value="1"/>
</dbReference>
<keyword evidence="2" id="KW-0735">Signal-anchor</keyword>
<name>A0A843VHI3_COLES</name>
<dbReference type="PANTHER" id="PTHR10108:SF1103">
    <property type="entry name" value="METHYLTRANSFERASE PMT9-RELATED"/>
    <property type="match status" value="1"/>
</dbReference>
<gene>
    <name evidence="3" type="ORF">Taro_030891</name>
</gene>
<sequence>MENKLNGCYLRRAPGTRPPLCDADEDPDAAWNVPMKACITPYSRKVNKAKGSELLPWPRRLTAPPTRLEELGITNEVFHEDTEVWRWRVSQYWKQIKSATEKYSFRNIMDMRANLGGFAASLMDKDVWVMNVVPVNESTKLNIIYDRGLIGTLHDWCESFSAYPRTYDLLHAWLLFSNIEERGCSTEDLLIEMDRIVRPLGFIIIRDKPSVINYIQKYLKALRWDGWSSVEPKIDALSSGEESILIARKKLWKEGPEKLREGNPKEEEEPASSFAHHLAIAPTFAYSFLYLSGRIKFPPTTS</sequence>
<dbReference type="GO" id="GO:0008168">
    <property type="term" value="F:methyltransferase activity"/>
    <property type="evidence" value="ECO:0007669"/>
    <property type="project" value="UniProtKB-UniRule"/>
</dbReference>
<evidence type="ECO:0000313" key="4">
    <source>
        <dbReference type="Proteomes" id="UP000652761"/>
    </source>
</evidence>
<dbReference type="GO" id="GO:0032259">
    <property type="term" value="P:methylation"/>
    <property type="evidence" value="ECO:0007669"/>
    <property type="project" value="UniProtKB-KW"/>
</dbReference>
<organism evidence="3 4">
    <name type="scientific">Colocasia esculenta</name>
    <name type="common">Wild taro</name>
    <name type="synonym">Arum esculentum</name>
    <dbReference type="NCBI Taxonomy" id="4460"/>
    <lineage>
        <taxon>Eukaryota</taxon>
        <taxon>Viridiplantae</taxon>
        <taxon>Streptophyta</taxon>
        <taxon>Embryophyta</taxon>
        <taxon>Tracheophyta</taxon>
        <taxon>Spermatophyta</taxon>
        <taxon>Magnoliopsida</taxon>
        <taxon>Liliopsida</taxon>
        <taxon>Araceae</taxon>
        <taxon>Aroideae</taxon>
        <taxon>Colocasieae</taxon>
        <taxon>Colocasia</taxon>
    </lineage>
</organism>
<comment type="similarity">
    <text evidence="2">Belongs to the methyltransferase superfamily.</text>
</comment>
<keyword evidence="2" id="KW-0808">Transferase</keyword>
<dbReference type="GO" id="GO:0005802">
    <property type="term" value="C:trans-Golgi network"/>
    <property type="evidence" value="ECO:0007669"/>
    <property type="project" value="TreeGrafter"/>
</dbReference>
<accession>A0A843VHI3</accession>
<dbReference type="GO" id="GO:0005768">
    <property type="term" value="C:endosome"/>
    <property type="evidence" value="ECO:0007669"/>
    <property type="project" value="TreeGrafter"/>
</dbReference>
<keyword evidence="4" id="KW-1185">Reference proteome</keyword>
<dbReference type="InterPro" id="IPR004159">
    <property type="entry name" value="Put_SAM_MeTrfase"/>
</dbReference>
<evidence type="ECO:0000313" key="3">
    <source>
        <dbReference type="EMBL" id="MQL98192.1"/>
    </source>
</evidence>
<proteinExistence type="inferred from homology"/>
<reference evidence="3" key="1">
    <citation type="submission" date="2017-07" db="EMBL/GenBank/DDBJ databases">
        <title>Taro Niue Genome Assembly and Annotation.</title>
        <authorList>
            <person name="Atibalentja N."/>
            <person name="Keating K."/>
            <person name="Fields C.J."/>
        </authorList>
    </citation>
    <scope>NUCLEOTIDE SEQUENCE</scope>
    <source>
        <strain evidence="3">Niue_2</strain>
        <tissue evidence="3">Leaf</tissue>
    </source>
</reference>
<dbReference type="OrthoDB" id="769020at2759"/>
<dbReference type="EMBL" id="NMUH01002152">
    <property type="protein sequence ID" value="MQL98192.1"/>
    <property type="molecule type" value="Genomic_DNA"/>
</dbReference>
<comment type="subcellular location">
    <subcellularLocation>
        <location evidence="2">Membrane</location>
        <topology evidence="2">Single-pass type II membrane protein</topology>
    </subcellularLocation>
</comment>
<keyword evidence="1 2" id="KW-0489">Methyltransferase</keyword>
<dbReference type="GO" id="GO:0016020">
    <property type="term" value="C:membrane"/>
    <property type="evidence" value="ECO:0007669"/>
    <property type="project" value="UniProtKB-SubCell"/>
</dbReference>